<evidence type="ECO:0000259" key="14">
    <source>
        <dbReference type="PROSITE" id="PS50262"/>
    </source>
</evidence>
<dbReference type="EMBL" id="JAFBMS010002283">
    <property type="protein sequence ID" value="KAG9328403.1"/>
    <property type="molecule type" value="Genomic_DNA"/>
</dbReference>
<evidence type="ECO:0000256" key="7">
    <source>
        <dbReference type="ARBA" id="ARBA00023170"/>
    </source>
</evidence>
<keyword evidence="16" id="KW-1185">Reference proteome</keyword>
<dbReference type="InterPro" id="IPR000276">
    <property type="entry name" value="GPCR_Rhodpsn"/>
</dbReference>
<accession>A0A8T2MLN0</accession>
<feature type="domain" description="G-protein coupled receptors family 1 profile" evidence="14">
    <location>
        <begin position="48"/>
        <end position="291"/>
    </location>
</feature>
<keyword evidence="8" id="KW-0325">Glycoprotein</keyword>
<evidence type="ECO:0000256" key="10">
    <source>
        <dbReference type="PIRSR" id="PIRSR604061-50"/>
    </source>
</evidence>
<sequence>MEPLVLEEGMDLVIVTHYNLSGRGACSRGDGTLKTAFLLVICAFIVLANMTVLLALWWNKRFHSRMYLLIGNLALSDLLAGVAYVVNTFTSGRRTFFLSPALWLAREGSMFVALSASIFSLLAIGIERHVTMVRLRPCETSGRCRLLGLLGACWALSLLLSALPSLGWNCLGRLASCSTVLPLYDKSFVAFCIIVFTVLLAAVVALYTRIYQLVTSSRRRVVRGRPSERSLALLRTVVIVLGVFVVCWAPLFLMLLLDVVGCSPWQCPVLCQADWFIALAVLNSALNPLIYTLSSREMRGAFLYLLCCCRPHKTPHPPDSPLTPNPTTGAPMGRGDQPIQWGGT</sequence>
<evidence type="ECO:0000256" key="5">
    <source>
        <dbReference type="ARBA" id="ARBA00023040"/>
    </source>
</evidence>
<evidence type="ECO:0000256" key="4">
    <source>
        <dbReference type="ARBA" id="ARBA00022989"/>
    </source>
</evidence>
<feature type="transmembrane region" description="Helical" evidence="13">
    <location>
        <begin position="109"/>
        <end position="126"/>
    </location>
</feature>
<feature type="region of interest" description="Disordered" evidence="12">
    <location>
        <begin position="316"/>
        <end position="344"/>
    </location>
</feature>
<evidence type="ECO:0000313" key="15">
    <source>
        <dbReference type="EMBL" id="KAG9328403.1"/>
    </source>
</evidence>
<feature type="disulfide bond" evidence="10">
    <location>
        <begin position="170"/>
        <end position="177"/>
    </location>
</feature>
<keyword evidence="6 13" id="KW-0472">Membrane</keyword>
<dbReference type="InterPro" id="IPR017452">
    <property type="entry name" value="GPCR_Rhodpsn_7TM"/>
</dbReference>
<evidence type="ECO:0000313" key="16">
    <source>
        <dbReference type="Proteomes" id="UP000824540"/>
    </source>
</evidence>
<keyword evidence="10" id="KW-1015">Disulfide bond</keyword>
<feature type="non-terminal residue" evidence="15">
    <location>
        <position position="344"/>
    </location>
</feature>
<keyword evidence="7 11" id="KW-0675">Receptor</keyword>
<dbReference type="PANTHER" id="PTHR22750">
    <property type="entry name" value="G-PROTEIN COUPLED RECEPTOR"/>
    <property type="match status" value="1"/>
</dbReference>
<evidence type="ECO:0000256" key="3">
    <source>
        <dbReference type="ARBA" id="ARBA00022692"/>
    </source>
</evidence>
<dbReference type="PRINTS" id="PR00237">
    <property type="entry name" value="GPCRRHODOPSN"/>
</dbReference>
<name>A0A8T2MLN0_9TELE</name>
<comment type="subcellular location">
    <subcellularLocation>
        <location evidence="1">Cell membrane</location>
        <topology evidence="1">Multi-pass membrane protein</topology>
    </subcellularLocation>
</comment>
<dbReference type="AlphaFoldDB" id="A0A8T2MLN0"/>
<feature type="transmembrane region" description="Helical" evidence="13">
    <location>
        <begin position="66"/>
        <end position="89"/>
    </location>
</feature>
<keyword evidence="9 11" id="KW-0807">Transducer</keyword>
<dbReference type="PROSITE" id="PS00237">
    <property type="entry name" value="G_PROTEIN_RECEP_F1_1"/>
    <property type="match status" value="1"/>
</dbReference>
<dbReference type="PRINTS" id="PR01523">
    <property type="entry name" value="S1PRECEPTOR"/>
</dbReference>
<dbReference type="GO" id="GO:0005886">
    <property type="term" value="C:plasma membrane"/>
    <property type="evidence" value="ECO:0007669"/>
    <property type="project" value="UniProtKB-SubCell"/>
</dbReference>
<keyword evidence="2" id="KW-1003">Cell membrane</keyword>
<evidence type="ECO:0000256" key="8">
    <source>
        <dbReference type="ARBA" id="ARBA00023180"/>
    </source>
</evidence>
<evidence type="ECO:0000256" key="1">
    <source>
        <dbReference type="ARBA" id="ARBA00004651"/>
    </source>
</evidence>
<feature type="transmembrane region" description="Helical" evidence="13">
    <location>
        <begin position="188"/>
        <end position="211"/>
    </location>
</feature>
<evidence type="ECO:0000256" key="12">
    <source>
        <dbReference type="SAM" id="MobiDB-lite"/>
    </source>
</evidence>
<proteinExistence type="inferred from homology"/>
<evidence type="ECO:0000256" key="13">
    <source>
        <dbReference type="SAM" id="Phobius"/>
    </source>
</evidence>
<feature type="transmembrane region" description="Helical" evidence="13">
    <location>
        <begin position="232"/>
        <end position="255"/>
    </location>
</feature>
<dbReference type="Pfam" id="PF00001">
    <property type="entry name" value="7tm_1"/>
    <property type="match status" value="1"/>
</dbReference>
<feature type="transmembrane region" description="Helical" evidence="13">
    <location>
        <begin position="275"/>
        <end position="293"/>
    </location>
</feature>
<comment type="similarity">
    <text evidence="11">Belongs to the G-protein coupled receptor 1 family.</text>
</comment>
<dbReference type="SUPFAM" id="SSF81321">
    <property type="entry name" value="Family A G protein-coupled receptor-like"/>
    <property type="match status" value="1"/>
</dbReference>
<protein>
    <recommendedName>
        <fullName evidence="14">G-protein coupled receptors family 1 profile domain-containing protein</fullName>
    </recommendedName>
</protein>
<dbReference type="InterPro" id="IPR004061">
    <property type="entry name" value="S1P_rcpt"/>
</dbReference>
<gene>
    <name evidence="15" type="ORF">JZ751_014048</name>
</gene>
<keyword evidence="4 13" id="KW-1133">Transmembrane helix</keyword>
<evidence type="ECO:0000256" key="9">
    <source>
        <dbReference type="ARBA" id="ARBA00023224"/>
    </source>
</evidence>
<dbReference type="OrthoDB" id="9874984at2759"/>
<organism evidence="15 16">
    <name type="scientific">Albula glossodonta</name>
    <name type="common">roundjaw bonefish</name>
    <dbReference type="NCBI Taxonomy" id="121402"/>
    <lineage>
        <taxon>Eukaryota</taxon>
        <taxon>Metazoa</taxon>
        <taxon>Chordata</taxon>
        <taxon>Craniata</taxon>
        <taxon>Vertebrata</taxon>
        <taxon>Euteleostomi</taxon>
        <taxon>Actinopterygii</taxon>
        <taxon>Neopterygii</taxon>
        <taxon>Teleostei</taxon>
        <taxon>Albuliformes</taxon>
        <taxon>Albulidae</taxon>
        <taxon>Albula</taxon>
    </lineage>
</organism>
<evidence type="ECO:0000256" key="6">
    <source>
        <dbReference type="ARBA" id="ARBA00023136"/>
    </source>
</evidence>
<dbReference type="SMART" id="SM01381">
    <property type="entry name" value="7TM_GPCR_Srsx"/>
    <property type="match status" value="1"/>
</dbReference>
<evidence type="ECO:0000256" key="11">
    <source>
        <dbReference type="RuleBase" id="RU000688"/>
    </source>
</evidence>
<dbReference type="Gene3D" id="1.20.1070.10">
    <property type="entry name" value="Rhodopsin 7-helix transmembrane proteins"/>
    <property type="match status" value="1"/>
</dbReference>
<keyword evidence="5 11" id="KW-0297">G-protein coupled receptor</keyword>
<feature type="disulfide bond" evidence="10">
    <location>
        <begin position="262"/>
        <end position="267"/>
    </location>
</feature>
<reference evidence="15" key="1">
    <citation type="thesis" date="2021" institute="BYU ScholarsArchive" country="Provo, UT, USA">
        <title>Applications of and Algorithms for Genome Assembly and Genomic Analyses with an Emphasis on Marine Teleosts.</title>
        <authorList>
            <person name="Pickett B.D."/>
        </authorList>
    </citation>
    <scope>NUCLEOTIDE SEQUENCE</scope>
    <source>
        <strain evidence="15">HI-2016</strain>
    </source>
</reference>
<feature type="transmembrane region" description="Helical" evidence="13">
    <location>
        <begin position="37"/>
        <end position="59"/>
    </location>
</feature>
<dbReference type="GO" id="GO:0038036">
    <property type="term" value="F:sphingosine-1-phosphate receptor activity"/>
    <property type="evidence" value="ECO:0007669"/>
    <property type="project" value="InterPro"/>
</dbReference>
<dbReference type="Proteomes" id="UP000824540">
    <property type="component" value="Unassembled WGS sequence"/>
</dbReference>
<evidence type="ECO:0000256" key="2">
    <source>
        <dbReference type="ARBA" id="ARBA00022475"/>
    </source>
</evidence>
<comment type="caution">
    <text evidence="15">The sequence shown here is derived from an EMBL/GenBank/DDBJ whole genome shotgun (WGS) entry which is preliminary data.</text>
</comment>
<dbReference type="PROSITE" id="PS50262">
    <property type="entry name" value="G_PROTEIN_RECEP_F1_2"/>
    <property type="match status" value="1"/>
</dbReference>
<feature type="transmembrane region" description="Helical" evidence="13">
    <location>
        <begin position="146"/>
        <end position="168"/>
    </location>
</feature>
<keyword evidence="3 11" id="KW-0812">Transmembrane</keyword>